<evidence type="ECO:0000313" key="3">
    <source>
        <dbReference type="Proteomes" id="UP001501697"/>
    </source>
</evidence>
<dbReference type="Gene3D" id="1.10.150.110">
    <property type="entry name" value="DNA polymerase beta, N-terminal domain-like"/>
    <property type="match status" value="1"/>
</dbReference>
<keyword evidence="3" id="KW-1185">Reference proteome</keyword>
<dbReference type="SMART" id="SM00481">
    <property type="entry name" value="POLIIIAc"/>
    <property type="match status" value="1"/>
</dbReference>
<name>A0ABP7A2P0_9MICO</name>
<dbReference type="Gene3D" id="3.20.20.140">
    <property type="entry name" value="Metal-dependent hydrolases"/>
    <property type="match status" value="1"/>
</dbReference>
<dbReference type="InterPro" id="IPR016195">
    <property type="entry name" value="Pol/histidinol_Pase-like"/>
</dbReference>
<proteinExistence type="predicted"/>
<dbReference type="CDD" id="cd07436">
    <property type="entry name" value="PHP_PolX"/>
    <property type="match status" value="1"/>
</dbReference>
<dbReference type="InterPro" id="IPR027421">
    <property type="entry name" value="DNA_pol_lamdba_lyase_dom_sf"/>
</dbReference>
<dbReference type="NCBIfam" id="NF005928">
    <property type="entry name" value="PRK07945.1"/>
    <property type="match status" value="1"/>
</dbReference>
<dbReference type="EMBL" id="BAAAYU010000001">
    <property type="protein sequence ID" value="GAA3623725.1"/>
    <property type="molecule type" value="Genomic_DNA"/>
</dbReference>
<dbReference type="Pfam" id="PF02811">
    <property type="entry name" value="PHP"/>
    <property type="match status" value="1"/>
</dbReference>
<dbReference type="InterPro" id="IPR004013">
    <property type="entry name" value="PHP_dom"/>
</dbReference>
<dbReference type="Proteomes" id="UP001501697">
    <property type="component" value="Unassembled WGS sequence"/>
</dbReference>
<comment type="caution">
    <text evidence="2">The sequence shown here is derived from an EMBL/GenBank/DDBJ whole genome shotgun (WGS) entry which is preliminary data.</text>
</comment>
<dbReference type="RefSeq" id="WP_344736023.1">
    <property type="nucleotide sequence ID" value="NZ_BAAAYU010000001.1"/>
</dbReference>
<reference evidence="3" key="1">
    <citation type="journal article" date="2019" name="Int. J. Syst. Evol. Microbiol.">
        <title>The Global Catalogue of Microorganisms (GCM) 10K type strain sequencing project: providing services to taxonomists for standard genome sequencing and annotation.</title>
        <authorList>
            <consortium name="The Broad Institute Genomics Platform"/>
            <consortium name="The Broad Institute Genome Sequencing Center for Infectious Disease"/>
            <person name="Wu L."/>
            <person name="Ma J."/>
        </authorList>
    </citation>
    <scope>NUCLEOTIDE SEQUENCE [LARGE SCALE GENOMIC DNA]</scope>
    <source>
        <strain evidence="3">JCM 16544</strain>
    </source>
</reference>
<evidence type="ECO:0000313" key="2">
    <source>
        <dbReference type="EMBL" id="GAA3623725.1"/>
    </source>
</evidence>
<feature type="domain" description="Polymerase/histidinol phosphatase N-terminal" evidence="1">
    <location>
        <begin position="95"/>
        <end position="172"/>
    </location>
</feature>
<accession>A0ABP7A2P0</accession>
<dbReference type="InterPro" id="IPR050243">
    <property type="entry name" value="PHP_phosphatase"/>
</dbReference>
<dbReference type="PANTHER" id="PTHR36928:SF1">
    <property type="entry name" value="PHOSPHATASE YCDX-RELATED"/>
    <property type="match status" value="1"/>
</dbReference>
<organism evidence="2 3">
    <name type="scientific">Microbacterium awajiense</name>
    <dbReference type="NCBI Taxonomy" id="415214"/>
    <lineage>
        <taxon>Bacteria</taxon>
        <taxon>Bacillati</taxon>
        <taxon>Actinomycetota</taxon>
        <taxon>Actinomycetes</taxon>
        <taxon>Micrococcales</taxon>
        <taxon>Microbacteriaceae</taxon>
        <taxon>Microbacterium</taxon>
    </lineage>
</organism>
<dbReference type="PANTHER" id="PTHR36928">
    <property type="entry name" value="PHOSPHATASE YCDX-RELATED"/>
    <property type="match status" value="1"/>
</dbReference>
<dbReference type="InterPro" id="IPR003141">
    <property type="entry name" value="Pol/His_phosphatase_N"/>
</dbReference>
<protein>
    <submittedName>
        <fullName evidence="2">PHP domain-containing protein</fullName>
    </submittedName>
</protein>
<evidence type="ECO:0000259" key="1">
    <source>
        <dbReference type="SMART" id="SM00481"/>
    </source>
</evidence>
<sequence length="332" mass="35993">MNPHDALTEIATLLERERSSRYKSKAFRAAADAIAGLTDDQLRDTAALRRRKGVGESSFTVIQQALEGRVPERLAELRASAGVEVSSSLRALLRGDLHSHSDWSDGLTSIDLMVDAARALGHDYLALTDHSPRLRVANGLSPERLRDQLEVVARMSGDGFTLLSGIEVDILDGGALDQESDLLDELDIVVASVHSKLRMESGPMTRRLVAAASDPHVDVLGHVTGRLVEGARGTRPPSTFDARPVFEACAEHGVAVEINSRPERQDPPDELLALALEIGCLFSIDSDAHAPGQLSLIDHGAQRAEKAGVPADRIVTTWPLEKLRAWTGRPRR</sequence>
<dbReference type="SUPFAM" id="SSF89550">
    <property type="entry name" value="PHP domain-like"/>
    <property type="match status" value="1"/>
</dbReference>
<dbReference type="SUPFAM" id="SSF47802">
    <property type="entry name" value="DNA polymerase beta, N-terminal domain-like"/>
    <property type="match status" value="1"/>
</dbReference>
<dbReference type="InterPro" id="IPR047967">
    <property type="entry name" value="PolX_PHP"/>
</dbReference>
<gene>
    <name evidence="2" type="ORF">GCM10022200_02460</name>
</gene>